<dbReference type="SUPFAM" id="SSF50022">
    <property type="entry name" value="ISP domain"/>
    <property type="match status" value="1"/>
</dbReference>
<dbReference type="InterPro" id="IPR017941">
    <property type="entry name" value="Rieske_2Fe-2S"/>
</dbReference>
<keyword evidence="4" id="KW-0411">Iron-sulfur</keyword>
<proteinExistence type="predicted"/>
<organism evidence="7 8">
    <name type="scientific">Oceanobacillus kimchii</name>
    <dbReference type="NCBI Taxonomy" id="746691"/>
    <lineage>
        <taxon>Bacteria</taxon>
        <taxon>Bacillati</taxon>
        <taxon>Bacillota</taxon>
        <taxon>Bacilli</taxon>
        <taxon>Bacillales</taxon>
        <taxon>Bacillaceae</taxon>
        <taxon>Oceanobacillus</taxon>
    </lineage>
</organism>
<accession>A0ABQ5THN3</accession>
<dbReference type="Gene3D" id="2.102.10.10">
    <property type="entry name" value="Rieske [2Fe-2S] iron-sulphur domain"/>
    <property type="match status" value="1"/>
</dbReference>
<dbReference type="EMBL" id="BSKO01000001">
    <property type="protein sequence ID" value="GLO66384.1"/>
    <property type="molecule type" value="Genomic_DNA"/>
</dbReference>
<evidence type="ECO:0000256" key="1">
    <source>
        <dbReference type="ARBA" id="ARBA00022714"/>
    </source>
</evidence>
<gene>
    <name evidence="7" type="ORF">MACH08_21680</name>
</gene>
<keyword evidence="2" id="KW-0479">Metal-binding</keyword>
<dbReference type="Proteomes" id="UP001275436">
    <property type="component" value="Unassembled WGS sequence"/>
</dbReference>
<reference evidence="7 8" key="1">
    <citation type="submission" date="2023-02" db="EMBL/GenBank/DDBJ databases">
        <title>Oceanobacillus kimchii IFOP_LL358 isolated form Alexandrium catenella lab strain.</title>
        <authorList>
            <person name="Gajardo G."/>
            <person name="Ueki S."/>
            <person name="Maruyama F."/>
        </authorList>
    </citation>
    <scope>NUCLEOTIDE SEQUENCE [LARGE SCALE GENOMIC DNA]</scope>
    <source>
        <strain evidence="7 8">IFOP_LL358</strain>
    </source>
</reference>
<dbReference type="RefSeq" id="WP_317958179.1">
    <property type="nucleotide sequence ID" value="NZ_BSKO01000001.1"/>
</dbReference>
<evidence type="ECO:0000256" key="4">
    <source>
        <dbReference type="ARBA" id="ARBA00023014"/>
    </source>
</evidence>
<evidence type="ECO:0000259" key="6">
    <source>
        <dbReference type="PROSITE" id="PS51296"/>
    </source>
</evidence>
<keyword evidence="8" id="KW-1185">Reference proteome</keyword>
<feature type="domain" description="Rieske" evidence="6">
    <location>
        <begin position="422"/>
        <end position="509"/>
    </location>
</feature>
<dbReference type="PRINTS" id="PR00162">
    <property type="entry name" value="RIESKE"/>
</dbReference>
<dbReference type="PANTHER" id="PTHR13847">
    <property type="entry name" value="SARCOSINE DEHYDROGENASE-RELATED"/>
    <property type="match status" value="1"/>
</dbReference>
<dbReference type="PANTHER" id="PTHR13847:SF274">
    <property type="entry name" value="RIESKE 2FE-2S IRON-SULFUR PROTEIN YHFW-RELATED"/>
    <property type="match status" value="1"/>
</dbReference>
<sequence length="509" mass="57614">MKEKPLSSAEPLWRKNVDLPKFDKLQQSVKTDVCIVGGGITGITTAYLLAKEGVKVILVDADNILNGTTGHTTAKITEQHGLIYDELFKNLGEEVALKYYQAAKESNNFIKNTIQQQGISCGYEEQDAYLYTNDYYYVDKIENEFKAYNVLDIKAELVDNLPIQIPIKKGLLMPGQAQFHPLKYLHFLLHDAINNGLEVYEYTVAMEVERNKHTTVITKGDHRITCNYVVSASHFPFHDNEGLYFTRMYAERSYVIAGKTDSKVKGMYINVESATRSVRSATIDNEDYIIIAGENHRAGQGKSSIAHYEELQSFAKTYFDVDHIAYRWSAQDLTTLDKLPYIGPITDGDPSILIATGYRKWGMTNGTLAANVLASYILKHENNQYRELLSPSRFKADPMIKKLFTVNANTAKEFIKGKFSFTGDTKVDDLNQDEAMITHNKGIRIGVYKDKQDNIYSVDTTCTHLGCEVNWNQEDRTWDCPCHGSRYNYTGEVIEGPAKQPLKNISIDD</sequence>
<dbReference type="InterPro" id="IPR036188">
    <property type="entry name" value="FAD/NAD-bd_sf"/>
</dbReference>
<keyword evidence="3" id="KW-0408">Iron</keyword>
<evidence type="ECO:0000313" key="8">
    <source>
        <dbReference type="Proteomes" id="UP001275436"/>
    </source>
</evidence>
<protein>
    <submittedName>
        <fullName evidence="7">Oxidoreductase</fullName>
    </submittedName>
</protein>
<dbReference type="Pfam" id="PF00355">
    <property type="entry name" value="Rieske"/>
    <property type="match status" value="1"/>
</dbReference>
<keyword evidence="1" id="KW-0001">2Fe-2S</keyword>
<comment type="caution">
    <text evidence="7">The sequence shown here is derived from an EMBL/GenBank/DDBJ whole genome shotgun (WGS) entry which is preliminary data.</text>
</comment>
<evidence type="ECO:0000256" key="2">
    <source>
        <dbReference type="ARBA" id="ARBA00022723"/>
    </source>
</evidence>
<dbReference type="Gene3D" id="3.50.50.60">
    <property type="entry name" value="FAD/NAD(P)-binding domain"/>
    <property type="match status" value="1"/>
</dbReference>
<evidence type="ECO:0000313" key="7">
    <source>
        <dbReference type="EMBL" id="GLO66384.1"/>
    </source>
</evidence>
<evidence type="ECO:0000256" key="5">
    <source>
        <dbReference type="ARBA" id="ARBA00023157"/>
    </source>
</evidence>
<dbReference type="InterPro" id="IPR005805">
    <property type="entry name" value="Rieske_Fe-S_prot_C"/>
</dbReference>
<dbReference type="InterPro" id="IPR036922">
    <property type="entry name" value="Rieske_2Fe-2S_sf"/>
</dbReference>
<dbReference type="PROSITE" id="PS51296">
    <property type="entry name" value="RIESKE"/>
    <property type="match status" value="1"/>
</dbReference>
<evidence type="ECO:0000256" key="3">
    <source>
        <dbReference type="ARBA" id="ARBA00023004"/>
    </source>
</evidence>
<name>A0ABQ5THN3_9BACI</name>
<dbReference type="Pfam" id="PF01266">
    <property type="entry name" value="DAO"/>
    <property type="match status" value="1"/>
</dbReference>
<keyword evidence="5" id="KW-1015">Disulfide bond</keyword>
<dbReference type="InterPro" id="IPR006076">
    <property type="entry name" value="FAD-dep_OxRdtase"/>
</dbReference>
<dbReference type="SUPFAM" id="SSF51971">
    <property type="entry name" value="Nucleotide-binding domain"/>
    <property type="match status" value="1"/>
</dbReference>
<dbReference type="Gene3D" id="3.30.9.10">
    <property type="entry name" value="D-Amino Acid Oxidase, subunit A, domain 2"/>
    <property type="match status" value="1"/>
</dbReference>